<evidence type="ECO:0000313" key="12">
    <source>
        <dbReference type="EMBL" id="KAJ3180230.1"/>
    </source>
</evidence>
<dbReference type="Proteomes" id="UP001212152">
    <property type="component" value="Unassembled WGS sequence"/>
</dbReference>
<dbReference type="GO" id="GO:0003755">
    <property type="term" value="F:peptidyl-prolyl cis-trans isomerase activity"/>
    <property type="evidence" value="ECO:0007669"/>
    <property type="project" value="UniProtKB-EC"/>
</dbReference>
<dbReference type="InterPro" id="IPR002130">
    <property type="entry name" value="Cyclophilin-type_PPIase_dom"/>
</dbReference>
<evidence type="ECO:0000313" key="13">
    <source>
        <dbReference type="Proteomes" id="UP001212152"/>
    </source>
</evidence>
<evidence type="ECO:0000256" key="5">
    <source>
        <dbReference type="ARBA" id="ARBA00055615"/>
    </source>
</evidence>
<comment type="catalytic activity">
    <reaction evidence="1">
        <text>[protein]-peptidylproline (omega=180) = [protein]-peptidylproline (omega=0)</text>
        <dbReference type="Rhea" id="RHEA:16237"/>
        <dbReference type="Rhea" id="RHEA-COMP:10747"/>
        <dbReference type="Rhea" id="RHEA-COMP:10748"/>
        <dbReference type="ChEBI" id="CHEBI:83833"/>
        <dbReference type="ChEBI" id="CHEBI:83834"/>
        <dbReference type="EC" id="5.2.1.8"/>
    </reaction>
</comment>
<feature type="compositionally biased region" description="Basic and acidic residues" evidence="10">
    <location>
        <begin position="501"/>
        <end position="513"/>
    </location>
</feature>
<dbReference type="PANTHER" id="PTHR45625">
    <property type="entry name" value="PEPTIDYL-PROLYL CIS-TRANS ISOMERASE-RELATED"/>
    <property type="match status" value="1"/>
</dbReference>
<protein>
    <recommendedName>
        <fullName evidence="7">Peptidyl-prolyl isomerase CWC27</fullName>
    </recommendedName>
    <alternativeName>
        <fullName evidence="6">Peptidyl-prolyl isomerase cwc27</fullName>
    </alternativeName>
    <alternativeName>
        <fullName evidence="8 9">Rotamase CWC27</fullName>
    </alternativeName>
</protein>
<comment type="subcellular location">
    <subcellularLocation>
        <location evidence="2">Nucleus</location>
    </subcellularLocation>
</comment>
<evidence type="ECO:0000256" key="1">
    <source>
        <dbReference type="ARBA" id="ARBA00000971"/>
    </source>
</evidence>
<feature type="domain" description="PPIase cyclophilin-type" evidence="11">
    <location>
        <begin position="18"/>
        <end position="166"/>
    </location>
</feature>
<evidence type="ECO:0000256" key="2">
    <source>
        <dbReference type="ARBA" id="ARBA00004123"/>
    </source>
</evidence>
<evidence type="ECO:0000256" key="9">
    <source>
        <dbReference type="ARBA" id="ARBA00083804"/>
    </source>
</evidence>
<dbReference type="FunFam" id="2.40.100.10:FF:000007">
    <property type="entry name" value="Peptidyl-prolyl cis-trans isomerase CWC27 homolog"/>
    <property type="match status" value="1"/>
</dbReference>
<dbReference type="InterPro" id="IPR044666">
    <property type="entry name" value="Cyclophilin_A-like"/>
</dbReference>
<reference evidence="12" key="1">
    <citation type="submission" date="2020-05" db="EMBL/GenBank/DDBJ databases">
        <title>Phylogenomic resolution of chytrid fungi.</title>
        <authorList>
            <person name="Stajich J.E."/>
            <person name="Amses K."/>
            <person name="Simmons R."/>
            <person name="Seto K."/>
            <person name="Myers J."/>
            <person name="Bonds A."/>
            <person name="Quandt C.A."/>
            <person name="Barry K."/>
            <person name="Liu P."/>
            <person name="Grigoriev I."/>
            <person name="Longcore J.E."/>
            <person name="James T.Y."/>
        </authorList>
    </citation>
    <scope>NUCLEOTIDE SEQUENCE</scope>
    <source>
        <strain evidence="12">JEL0379</strain>
    </source>
</reference>
<dbReference type="CDD" id="cd01925">
    <property type="entry name" value="cyclophilin_CeCYP16-like"/>
    <property type="match status" value="1"/>
</dbReference>
<dbReference type="PRINTS" id="PR00153">
    <property type="entry name" value="CSAPPISMRASE"/>
</dbReference>
<keyword evidence="13" id="KW-1185">Reference proteome</keyword>
<dbReference type="PROSITE" id="PS50072">
    <property type="entry name" value="CSA_PPIASE_2"/>
    <property type="match status" value="1"/>
</dbReference>
<feature type="compositionally biased region" description="Basic and acidic residues" evidence="10">
    <location>
        <begin position="186"/>
        <end position="201"/>
    </location>
</feature>
<evidence type="ECO:0000256" key="10">
    <source>
        <dbReference type="SAM" id="MobiDB-lite"/>
    </source>
</evidence>
<evidence type="ECO:0000256" key="4">
    <source>
        <dbReference type="ARBA" id="ARBA00038509"/>
    </source>
</evidence>
<accession>A0AAD5XNF7</accession>
<dbReference type="Gene3D" id="2.40.100.10">
    <property type="entry name" value="Cyclophilin-like"/>
    <property type="match status" value="1"/>
</dbReference>
<feature type="region of interest" description="Disordered" evidence="10">
    <location>
        <begin position="487"/>
        <end position="540"/>
    </location>
</feature>
<organism evidence="12 13">
    <name type="scientific">Geranomyces variabilis</name>
    <dbReference type="NCBI Taxonomy" id="109894"/>
    <lineage>
        <taxon>Eukaryota</taxon>
        <taxon>Fungi</taxon>
        <taxon>Fungi incertae sedis</taxon>
        <taxon>Chytridiomycota</taxon>
        <taxon>Chytridiomycota incertae sedis</taxon>
        <taxon>Chytridiomycetes</taxon>
        <taxon>Spizellomycetales</taxon>
        <taxon>Powellomycetaceae</taxon>
        <taxon>Geranomyces</taxon>
    </lineage>
</organism>
<dbReference type="SUPFAM" id="SSF50891">
    <property type="entry name" value="Cyclophilin-like"/>
    <property type="match status" value="1"/>
</dbReference>
<evidence type="ECO:0000256" key="6">
    <source>
        <dbReference type="ARBA" id="ARBA00067721"/>
    </source>
</evidence>
<evidence type="ECO:0000256" key="3">
    <source>
        <dbReference type="ARBA" id="ARBA00023242"/>
    </source>
</evidence>
<gene>
    <name evidence="12" type="primary">CWC27</name>
    <name evidence="12" type="ORF">HDU87_002107</name>
</gene>
<dbReference type="Pfam" id="PF00160">
    <property type="entry name" value="Pro_isomerase"/>
    <property type="match status" value="1"/>
</dbReference>
<keyword evidence="12" id="KW-0413">Isomerase</keyword>
<evidence type="ECO:0000259" key="11">
    <source>
        <dbReference type="PROSITE" id="PS50072"/>
    </source>
</evidence>
<feature type="region of interest" description="Disordered" evidence="10">
    <location>
        <begin position="390"/>
        <end position="412"/>
    </location>
</feature>
<comment type="function">
    <text evidence="5">PPIases accelerate the folding of proteins. It catalyzes the cis-trans isomerization of proline imidic peptide bonds in oligopeptides. Involved in pre-mRNA splicing.</text>
</comment>
<dbReference type="PANTHER" id="PTHR45625:SF6">
    <property type="entry name" value="SPLICEOSOME-ASSOCIATED PROTEIN CWC27 HOMOLOG"/>
    <property type="match status" value="1"/>
</dbReference>
<comment type="similarity">
    <text evidence="4">Belongs to the cyclophilin-type PPIase family. CWC27 subfamily.</text>
</comment>
<evidence type="ECO:0000256" key="7">
    <source>
        <dbReference type="ARBA" id="ARBA00071024"/>
    </source>
</evidence>
<proteinExistence type="inferred from homology"/>
<comment type="caution">
    <text evidence="12">The sequence shown here is derived from an EMBL/GenBank/DDBJ whole genome shotgun (WGS) entry which is preliminary data.</text>
</comment>
<dbReference type="InterPro" id="IPR029000">
    <property type="entry name" value="Cyclophilin-like_dom_sf"/>
</dbReference>
<name>A0AAD5XNF7_9FUNG</name>
<sequence>MSNAYITAPPTQGKVILHTTAGPFEIELWAKETPKTCRNFIQLCLEGYYDGTIFHRAVKDFIVQGGDPTGTGHGGESIYGEPFDDEFHSRLRFAHRGLLGMANTGANENGSQFFFTLDRTDELNRKNTLFGRIVGDTLFNLLKFNDLECDADERPLYPPKVIRAEVLSNPFSDLVPRITPEERAALAQAEKQRKEAEETAKKPKGKKNLKLLSFGEDAVEETSPDSIPKFKSKSSHDLLSDDPRLSKEVAIDLPKQEISVGLDQLRAPKAKVRLHAAVDDEQDALEGNDADYDRRMRDRVRKRVKMASDAAAATLPVQETKLSGLQSEIAKVRSEIRSIGAKEEEEPVQKPAKKEKLLDALRAGYVSAKSKKVKGGESDTLELLKRFQSKLRAPPAPPPSTTSKAAVDPDPAGQKECDLHFVVECESCRDTFGAGDEHVDETGWMASKLVFEKRKAANVYDYSVEDPRDGAKKADFVGAGMEHKIEAAKETWRDSRHHHPRDRDRYERGERPGNRSAGARSTDNQHRSRPAAHGGDRLRRSPMWAIEMHIGPARHFLKPTSTDFSTKIPTQDIYDLLRGVAER</sequence>
<dbReference type="GO" id="GO:0071013">
    <property type="term" value="C:catalytic step 2 spliceosome"/>
    <property type="evidence" value="ECO:0007669"/>
    <property type="project" value="TreeGrafter"/>
</dbReference>
<dbReference type="AlphaFoldDB" id="A0AAD5XNF7"/>
<feature type="region of interest" description="Disordered" evidence="10">
    <location>
        <begin position="186"/>
        <end position="239"/>
    </location>
</feature>
<dbReference type="EMBL" id="JADGJQ010000017">
    <property type="protein sequence ID" value="KAJ3180230.1"/>
    <property type="molecule type" value="Genomic_DNA"/>
</dbReference>
<keyword evidence="3" id="KW-0539">Nucleus</keyword>
<evidence type="ECO:0000256" key="8">
    <source>
        <dbReference type="ARBA" id="ARBA00082698"/>
    </source>
</evidence>